<evidence type="ECO:0000256" key="2">
    <source>
        <dbReference type="ARBA" id="ARBA00006742"/>
    </source>
</evidence>
<gene>
    <name evidence="10" type="primary">yajC</name>
    <name evidence="10" type="ORF">EBQ10_01040</name>
</gene>
<evidence type="ECO:0000256" key="7">
    <source>
        <dbReference type="ARBA" id="ARBA00022989"/>
    </source>
</evidence>
<accession>A0A2S1L052</accession>
<evidence type="ECO:0000256" key="1">
    <source>
        <dbReference type="ARBA" id="ARBA00004162"/>
    </source>
</evidence>
<keyword evidence="8" id="KW-0811">Translocation</keyword>
<dbReference type="STRING" id="1661.CQ11_00810"/>
<dbReference type="AlphaFoldDB" id="A0A2S1L052"/>
<dbReference type="InterPro" id="IPR003849">
    <property type="entry name" value="Preprotein_translocase_YajC"/>
</dbReference>
<keyword evidence="6" id="KW-0653">Protein transport</keyword>
<keyword evidence="4" id="KW-1003">Cell membrane</keyword>
<protein>
    <submittedName>
        <fullName evidence="10">Preprotein translocase subunit YajC</fullName>
    </submittedName>
</protein>
<dbReference type="NCBIfam" id="TIGR00739">
    <property type="entry name" value="yajC"/>
    <property type="match status" value="1"/>
</dbReference>
<evidence type="ECO:0000256" key="3">
    <source>
        <dbReference type="ARBA" id="ARBA00022448"/>
    </source>
</evidence>
<reference evidence="10 11" key="1">
    <citation type="submission" date="2018-11" db="EMBL/GenBank/DDBJ databases">
        <title>Multidrug-resistant genes are associated with an 42-kb island TGI1 carrying a complex class 1 integron in a Trueperella pyogenes.</title>
        <authorList>
            <person name="Dong W."/>
        </authorList>
    </citation>
    <scope>NUCLEOTIDE SEQUENCE [LARGE SCALE GENOMIC DNA]</scope>
    <source>
        <strain evidence="10 11">TP4</strain>
    </source>
</reference>
<comment type="similarity">
    <text evidence="2">Belongs to the YajC family.</text>
</comment>
<dbReference type="Proteomes" id="UP000275951">
    <property type="component" value="Chromosome"/>
</dbReference>
<evidence type="ECO:0000313" key="11">
    <source>
        <dbReference type="Proteomes" id="UP000275951"/>
    </source>
</evidence>
<dbReference type="OrthoDB" id="3267178at2"/>
<sequence length="133" mass="14312">MPLEFIIITVAMLGIFWLLSRGAKKAQKAQIAKREEALVVGNNVVTQSGFFGRIVDIDGDAVTLESPSGDESVWMRNAIAAQMDIPLSHYDESADAEEAVVEAQSDSTPEAGASEEIANSSPFADDEQKPDNK</sequence>
<evidence type="ECO:0000256" key="6">
    <source>
        <dbReference type="ARBA" id="ARBA00022927"/>
    </source>
</evidence>
<keyword evidence="5" id="KW-0812">Transmembrane</keyword>
<keyword evidence="3" id="KW-0813">Transport</keyword>
<evidence type="ECO:0000256" key="5">
    <source>
        <dbReference type="ARBA" id="ARBA00022692"/>
    </source>
</evidence>
<dbReference type="RefSeq" id="WP_024964161.1">
    <property type="nucleotide sequence ID" value="NZ_CP012649.1"/>
</dbReference>
<name>A0A2S1L052_9ACTO</name>
<dbReference type="SMART" id="SM01323">
    <property type="entry name" value="YajC"/>
    <property type="match status" value="1"/>
</dbReference>
<proteinExistence type="inferred from homology"/>
<keyword evidence="9" id="KW-0472">Membrane</keyword>
<evidence type="ECO:0000313" key="10">
    <source>
        <dbReference type="EMBL" id="AZR06017.1"/>
    </source>
</evidence>
<dbReference type="GeneID" id="97532118"/>
<dbReference type="GO" id="GO:0015031">
    <property type="term" value="P:protein transport"/>
    <property type="evidence" value="ECO:0007669"/>
    <property type="project" value="UniProtKB-KW"/>
</dbReference>
<organism evidence="10 11">
    <name type="scientific">Trueperella pyogenes</name>
    <dbReference type="NCBI Taxonomy" id="1661"/>
    <lineage>
        <taxon>Bacteria</taxon>
        <taxon>Bacillati</taxon>
        <taxon>Actinomycetota</taxon>
        <taxon>Actinomycetes</taxon>
        <taxon>Actinomycetales</taxon>
        <taxon>Actinomycetaceae</taxon>
        <taxon>Trueperella</taxon>
    </lineage>
</organism>
<keyword evidence="7" id="KW-1133">Transmembrane helix</keyword>
<dbReference type="GO" id="GO:0005886">
    <property type="term" value="C:plasma membrane"/>
    <property type="evidence" value="ECO:0007669"/>
    <property type="project" value="UniProtKB-SubCell"/>
</dbReference>
<evidence type="ECO:0000256" key="4">
    <source>
        <dbReference type="ARBA" id="ARBA00022475"/>
    </source>
</evidence>
<dbReference type="PANTHER" id="PTHR33909">
    <property type="entry name" value="SEC TRANSLOCON ACCESSORY COMPLEX SUBUNIT YAJC"/>
    <property type="match status" value="1"/>
</dbReference>
<comment type="subcellular location">
    <subcellularLocation>
        <location evidence="1">Cell membrane</location>
        <topology evidence="1">Single-pass membrane protein</topology>
    </subcellularLocation>
</comment>
<evidence type="ECO:0000256" key="9">
    <source>
        <dbReference type="ARBA" id="ARBA00023136"/>
    </source>
</evidence>
<dbReference type="Pfam" id="PF02699">
    <property type="entry name" value="YajC"/>
    <property type="match status" value="1"/>
</dbReference>
<evidence type="ECO:0000256" key="8">
    <source>
        <dbReference type="ARBA" id="ARBA00023010"/>
    </source>
</evidence>
<dbReference type="EMBL" id="CP033905">
    <property type="protein sequence ID" value="AZR06017.1"/>
    <property type="molecule type" value="Genomic_DNA"/>
</dbReference>
<dbReference type="PANTHER" id="PTHR33909:SF1">
    <property type="entry name" value="SEC TRANSLOCON ACCESSORY COMPLEX SUBUNIT YAJC"/>
    <property type="match status" value="1"/>
</dbReference>